<dbReference type="Proteomes" id="UP000664167">
    <property type="component" value="Unassembled WGS sequence"/>
</dbReference>
<dbReference type="EMBL" id="JAFLRJ010000142">
    <property type="protein sequence ID" value="MBO0513207.1"/>
    <property type="molecule type" value="Genomic_DNA"/>
</dbReference>
<comment type="caution">
    <text evidence="3">The sequence shown here is derived from an EMBL/GenBank/DDBJ whole genome shotgun (WGS) entry which is preliminary data.</text>
</comment>
<proteinExistence type="predicted"/>
<evidence type="ECO:0000313" key="4">
    <source>
        <dbReference type="Proteomes" id="UP000664167"/>
    </source>
</evidence>
<protein>
    <recommendedName>
        <fullName evidence="5">Lipoprotein</fullName>
    </recommendedName>
</protein>
<sequence length="227" mass="22979">MRAMRGSMKLFALGAVVATALTATACEPKGADKSDDKSSPPASAPSKPGKTPGSGSTGKATPTPTKPSDGGSGGGGKYADRQVPPTGSICDHGGQGPYGAIESVNFGGDSPNTVVGLVLGSYECAQPGEASPVFTPSSATGAATDILLDDAHLKVVVGGRLASQLGTKTPSANKFVKKLAEMQDDGKLEGTKAPQFYFRSDVPSDDVNSMPDDTSHIVYLYQIVDGG</sequence>
<evidence type="ECO:0000313" key="3">
    <source>
        <dbReference type="EMBL" id="MBO0513207.1"/>
    </source>
</evidence>
<keyword evidence="4" id="KW-1185">Reference proteome</keyword>
<feature type="signal peptide" evidence="2">
    <location>
        <begin position="1"/>
        <end position="25"/>
    </location>
</feature>
<feature type="compositionally biased region" description="Basic and acidic residues" evidence="1">
    <location>
        <begin position="29"/>
        <end position="38"/>
    </location>
</feature>
<name>A0A939F941_9ACTN</name>
<dbReference type="AlphaFoldDB" id="A0A939F941"/>
<accession>A0A939F941</accession>
<reference evidence="3" key="1">
    <citation type="submission" date="2021-03" db="EMBL/GenBank/DDBJ databases">
        <title>Streptomyces poriferae sp. nov., a novel marine sponge-derived Actinobacteria species with anti-MRSA activity.</title>
        <authorList>
            <person name="Sandoval-Powers M."/>
            <person name="Kralova S."/>
            <person name="Nguyen G.-S."/>
            <person name="Fawwal D."/>
            <person name="Degnes K."/>
            <person name="Klinkenberg G."/>
            <person name="Sletta H."/>
            <person name="Wentzel A."/>
            <person name="Liles M.R."/>
        </authorList>
    </citation>
    <scope>NUCLEOTIDE SEQUENCE</scope>
    <source>
        <strain evidence="3">DSM 41794</strain>
    </source>
</reference>
<feature type="region of interest" description="Disordered" evidence="1">
    <location>
        <begin position="26"/>
        <end position="94"/>
    </location>
</feature>
<organism evidence="3 4">
    <name type="scientific">Streptomyces beijiangensis</name>
    <dbReference type="NCBI Taxonomy" id="163361"/>
    <lineage>
        <taxon>Bacteria</taxon>
        <taxon>Bacillati</taxon>
        <taxon>Actinomycetota</taxon>
        <taxon>Actinomycetes</taxon>
        <taxon>Kitasatosporales</taxon>
        <taxon>Streptomycetaceae</taxon>
        <taxon>Streptomyces</taxon>
    </lineage>
</organism>
<evidence type="ECO:0008006" key="5">
    <source>
        <dbReference type="Google" id="ProtNLM"/>
    </source>
</evidence>
<evidence type="ECO:0000256" key="1">
    <source>
        <dbReference type="SAM" id="MobiDB-lite"/>
    </source>
</evidence>
<keyword evidence="2" id="KW-0732">Signal</keyword>
<gene>
    <name evidence="3" type="ORF">J0695_15565</name>
</gene>
<dbReference type="PROSITE" id="PS51257">
    <property type="entry name" value="PROKAR_LIPOPROTEIN"/>
    <property type="match status" value="1"/>
</dbReference>
<evidence type="ECO:0000256" key="2">
    <source>
        <dbReference type="SAM" id="SignalP"/>
    </source>
</evidence>
<feature type="chain" id="PRO_5037841418" description="Lipoprotein" evidence="2">
    <location>
        <begin position="26"/>
        <end position="227"/>
    </location>
</feature>
<feature type="compositionally biased region" description="Low complexity" evidence="1">
    <location>
        <begin position="39"/>
        <end position="50"/>
    </location>
</feature>